<dbReference type="EMBL" id="AAXG02000028">
    <property type="protein sequence ID" value="EDM99204.1"/>
    <property type="molecule type" value="Genomic_DNA"/>
</dbReference>
<evidence type="ECO:0000313" key="1">
    <source>
        <dbReference type="EMBL" id="EDM99204.1"/>
    </source>
</evidence>
<accession>A6NY34</accession>
<protein>
    <submittedName>
        <fullName evidence="1">Uncharacterized protein</fullName>
    </submittedName>
</protein>
<sequence length="90" mass="10138">MKGMCMDKITLGSAILERLSYINEGVKQFRNGIVLYSEEPYGILYELTENMKRVVSKLSKSGHMVYAVVSGRYQMTGGVIMEATTYLCLQ</sequence>
<dbReference type="AlphaFoldDB" id="A6NY34"/>
<comment type="caution">
    <text evidence="1">The sequence shown here is derived from an EMBL/GenBank/DDBJ whole genome shotgun (WGS) entry which is preliminary data.</text>
</comment>
<evidence type="ECO:0000313" key="2">
    <source>
        <dbReference type="Proteomes" id="UP000003639"/>
    </source>
</evidence>
<reference evidence="1 2" key="2">
    <citation type="submission" date="2007-06" db="EMBL/GenBank/DDBJ databases">
        <title>Draft genome sequence of Pseudoflavonifractor capillosus ATCC 29799.</title>
        <authorList>
            <person name="Sudarsanam P."/>
            <person name="Ley R."/>
            <person name="Guruge J."/>
            <person name="Turnbaugh P.J."/>
            <person name="Mahowald M."/>
            <person name="Liep D."/>
            <person name="Gordon J."/>
        </authorList>
    </citation>
    <scope>NUCLEOTIDE SEQUENCE [LARGE SCALE GENOMIC DNA]</scope>
    <source>
        <strain evidence="1 2">ATCC 29799</strain>
    </source>
</reference>
<dbReference type="STRING" id="411467.BACCAP_03133"/>
<dbReference type="Proteomes" id="UP000003639">
    <property type="component" value="Unassembled WGS sequence"/>
</dbReference>
<keyword evidence="2" id="KW-1185">Reference proteome</keyword>
<proteinExistence type="predicted"/>
<reference evidence="1 2" key="1">
    <citation type="submission" date="2007-04" db="EMBL/GenBank/DDBJ databases">
        <authorList>
            <person name="Fulton L."/>
            <person name="Clifton S."/>
            <person name="Fulton B."/>
            <person name="Xu J."/>
            <person name="Minx P."/>
            <person name="Pepin K.H."/>
            <person name="Johnson M."/>
            <person name="Thiruvilangam P."/>
            <person name="Bhonagiri V."/>
            <person name="Nash W.E."/>
            <person name="Mardis E.R."/>
            <person name="Wilson R.K."/>
        </authorList>
    </citation>
    <scope>NUCLEOTIDE SEQUENCE [LARGE SCALE GENOMIC DNA]</scope>
    <source>
        <strain evidence="1 2">ATCC 29799</strain>
    </source>
</reference>
<gene>
    <name evidence="1" type="ORF">BACCAP_03133</name>
</gene>
<name>A6NY34_9FIRM</name>
<organism evidence="1 2">
    <name type="scientific">Pseudoflavonifractor capillosus ATCC 29799</name>
    <dbReference type="NCBI Taxonomy" id="411467"/>
    <lineage>
        <taxon>Bacteria</taxon>
        <taxon>Bacillati</taxon>
        <taxon>Bacillota</taxon>
        <taxon>Clostridia</taxon>
        <taxon>Eubacteriales</taxon>
        <taxon>Oscillospiraceae</taxon>
        <taxon>Pseudoflavonifractor</taxon>
    </lineage>
</organism>